<feature type="region of interest" description="Disordered" evidence="1">
    <location>
        <begin position="378"/>
        <end position="519"/>
    </location>
</feature>
<dbReference type="EMBL" id="AP014959">
    <property type="protein sequence ID" value="BAS83758.1"/>
    <property type="molecule type" value="Genomic_DNA"/>
</dbReference>
<keyword evidence="4" id="KW-1185">Reference proteome</keyword>
<accession>Q0DSM0</accession>
<dbReference type="Proteomes" id="UP000007752">
    <property type="component" value="Chromosome 8"/>
</dbReference>
<feature type="compositionally biased region" description="Gly residues" evidence="1">
    <location>
        <begin position="510"/>
        <end position="519"/>
    </location>
</feature>
<dbReference type="EMBL" id="CM000145">
    <property type="protein sequence ID" value="EEE68825.1"/>
    <property type="molecule type" value="Genomic_DNA"/>
</dbReference>
<protein>
    <submittedName>
        <fullName evidence="2">Os03g0300100 protein</fullName>
    </submittedName>
</protein>
<dbReference type="HOGENOM" id="CLU_525204_0_0_1"/>
<dbReference type="AlphaFoldDB" id="A0A0P0VX77"/>
<dbReference type="KEGG" id="dosa:Os03g0300100"/>
<dbReference type="eggNOG" id="ENOG502SWYA">
    <property type="taxonomic scope" value="Eukaryota"/>
</dbReference>
<feature type="compositionally biased region" description="Gly residues" evidence="1">
    <location>
        <begin position="412"/>
        <end position="424"/>
    </location>
</feature>
<feature type="compositionally biased region" description="Basic residues" evidence="1">
    <location>
        <begin position="387"/>
        <end position="397"/>
    </location>
</feature>
<feature type="region of interest" description="Disordered" evidence="1">
    <location>
        <begin position="334"/>
        <end position="353"/>
    </location>
</feature>
<proteinExistence type="predicted"/>
<feature type="compositionally biased region" description="Basic and acidic residues" evidence="1">
    <location>
        <begin position="438"/>
        <end position="452"/>
    </location>
</feature>
<dbReference type="Proteomes" id="UP000059680">
    <property type="component" value="Chromosome 3"/>
</dbReference>
<accession>A0A0P0VX77</accession>
<evidence type="ECO:0000313" key="4">
    <source>
        <dbReference type="Proteomes" id="UP000059680"/>
    </source>
</evidence>
<reference evidence="2" key="4">
    <citation type="journal article" date="2013" name="Plant Cell Physiol.">
        <title>Rice Annotation Project Database (RAP-DB): an integrative and interactive database for rice genomics.</title>
        <authorList>
            <person name="Sakai H."/>
            <person name="Lee S.S."/>
            <person name="Tanaka T."/>
            <person name="Numa H."/>
            <person name="Kim J."/>
            <person name="Kawahara Y."/>
            <person name="Wakimoto H."/>
            <person name="Yang C.C."/>
            <person name="Iwamoto M."/>
            <person name="Abe T."/>
            <person name="Yamada Y."/>
            <person name="Muto A."/>
            <person name="Inokuchi H."/>
            <person name="Ikemura T."/>
            <person name="Matsumoto T."/>
            <person name="Sasaki T."/>
            <person name="Itoh T."/>
        </authorList>
    </citation>
    <scope>NUCLEOTIDE SEQUENCE</scope>
</reference>
<organism evidence="3">
    <name type="scientific">Oryza sativa subsp. japonica</name>
    <name type="common">Rice</name>
    <dbReference type="NCBI Taxonomy" id="39947"/>
    <lineage>
        <taxon>Eukaryota</taxon>
        <taxon>Viridiplantae</taxon>
        <taxon>Streptophyta</taxon>
        <taxon>Embryophyta</taxon>
        <taxon>Tracheophyta</taxon>
        <taxon>Spermatophyta</taxon>
        <taxon>Magnoliopsida</taxon>
        <taxon>Liliopsida</taxon>
        <taxon>Poales</taxon>
        <taxon>Poaceae</taxon>
        <taxon>BOP clade</taxon>
        <taxon>Oryzoideae</taxon>
        <taxon>Oryzeae</taxon>
        <taxon>Oryzinae</taxon>
        <taxon>Oryza</taxon>
        <taxon>Oryza sativa</taxon>
    </lineage>
</organism>
<reference evidence="3" key="3">
    <citation type="submission" date="2008-12" db="EMBL/GenBank/DDBJ databases">
        <title>Improved gene annotation of the rice (Oryza sativa) genomes.</title>
        <authorList>
            <person name="Wang J."/>
            <person name="Li R."/>
            <person name="Fan W."/>
            <person name="Huang Q."/>
            <person name="Zhang J."/>
            <person name="Zhou Y."/>
            <person name="Hu Y."/>
            <person name="Zi S."/>
            <person name="Li J."/>
            <person name="Ni P."/>
            <person name="Zheng H."/>
            <person name="Zhang Y."/>
            <person name="Zhao M."/>
            <person name="Hao Q."/>
            <person name="McDermott J."/>
            <person name="Samudrala R."/>
            <person name="Kristiansen K."/>
            <person name="Wong G.K.-S."/>
        </authorList>
    </citation>
    <scope>NUCLEOTIDE SEQUENCE</scope>
</reference>
<reference evidence="4" key="1">
    <citation type="journal article" date="2005" name="Nature">
        <title>The map-based sequence of the rice genome.</title>
        <authorList>
            <consortium name="International rice genome sequencing project (IRGSP)"/>
            <person name="Matsumoto T."/>
            <person name="Wu J."/>
            <person name="Kanamori H."/>
            <person name="Katayose Y."/>
            <person name="Fujisawa M."/>
            <person name="Namiki N."/>
            <person name="Mizuno H."/>
            <person name="Yamamoto K."/>
            <person name="Antonio B.A."/>
            <person name="Baba T."/>
            <person name="Sakata K."/>
            <person name="Nagamura Y."/>
            <person name="Aoki H."/>
            <person name="Arikawa K."/>
            <person name="Arita K."/>
            <person name="Bito T."/>
            <person name="Chiden Y."/>
            <person name="Fujitsuka N."/>
            <person name="Fukunaka R."/>
            <person name="Hamada M."/>
            <person name="Harada C."/>
            <person name="Hayashi A."/>
            <person name="Hijishita S."/>
            <person name="Honda M."/>
            <person name="Hosokawa S."/>
            <person name="Ichikawa Y."/>
            <person name="Idonuma A."/>
            <person name="Iijima M."/>
            <person name="Ikeda M."/>
            <person name="Ikeno M."/>
            <person name="Ito K."/>
            <person name="Ito S."/>
            <person name="Ito T."/>
            <person name="Ito Y."/>
            <person name="Ito Y."/>
            <person name="Iwabuchi A."/>
            <person name="Kamiya K."/>
            <person name="Karasawa W."/>
            <person name="Kurita K."/>
            <person name="Katagiri S."/>
            <person name="Kikuta A."/>
            <person name="Kobayashi H."/>
            <person name="Kobayashi N."/>
            <person name="Machita K."/>
            <person name="Maehara T."/>
            <person name="Masukawa M."/>
            <person name="Mizubayashi T."/>
            <person name="Mukai Y."/>
            <person name="Nagasaki H."/>
            <person name="Nagata Y."/>
            <person name="Naito S."/>
            <person name="Nakashima M."/>
            <person name="Nakama Y."/>
            <person name="Nakamichi Y."/>
            <person name="Nakamura M."/>
            <person name="Meguro A."/>
            <person name="Negishi M."/>
            <person name="Ohta I."/>
            <person name="Ohta T."/>
            <person name="Okamoto M."/>
            <person name="Ono N."/>
            <person name="Saji S."/>
            <person name="Sakaguchi M."/>
            <person name="Sakai K."/>
            <person name="Shibata M."/>
            <person name="Shimokawa T."/>
            <person name="Song J."/>
            <person name="Takazaki Y."/>
            <person name="Terasawa K."/>
            <person name="Tsugane M."/>
            <person name="Tsuji K."/>
            <person name="Ueda S."/>
            <person name="Waki K."/>
            <person name="Yamagata H."/>
            <person name="Yamamoto M."/>
            <person name="Yamamoto S."/>
            <person name="Yamane H."/>
            <person name="Yoshiki S."/>
            <person name="Yoshihara R."/>
            <person name="Yukawa K."/>
            <person name="Zhong H."/>
            <person name="Yano M."/>
            <person name="Yuan Q."/>
            <person name="Ouyang S."/>
            <person name="Liu J."/>
            <person name="Jones K.M."/>
            <person name="Gansberger K."/>
            <person name="Moffat K."/>
            <person name="Hill J."/>
            <person name="Bera J."/>
            <person name="Fadrosh D."/>
            <person name="Jin S."/>
            <person name="Johri S."/>
            <person name="Kim M."/>
            <person name="Overton L."/>
            <person name="Reardon M."/>
            <person name="Tsitrin T."/>
            <person name="Vuong H."/>
            <person name="Weaver B."/>
            <person name="Ciecko A."/>
            <person name="Tallon L."/>
            <person name="Jackson J."/>
            <person name="Pai G."/>
            <person name="Aken S.V."/>
            <person name="Utterback T."/>
            <person name="Reidmuller S."/>
            <person name="Feldblyum T."/>
            <person name="Hsiao J."/>
            <person name="Zismann V."/>
            <person name="Iobst S."/>
            <person name="de Vazeille A.R."/>
            <person name="Buell C.R."/>
            <person name="Ying K."/>
            <person name="Li Y."/>
            <person name="Lu T."/>
            <person name="Huang Y."/>
            <person name="Zhao Q."/>
            <person name="Feng Q."/>
            <person name="Zhang L."/>
            <person name="Zhu J."/>
            <person name="Weng Q."/>
            <person name="Mu J."/>
            <person name="Lu Y."/>
            <person name="Fan D."/>
            <person name="Liu Y."/>
            <person name="Guan J."/>
            <person name="Zhang Y."/>
            <person name="Yu S."/>
            <person name="Liu X."/>
            <person name="Zhang Y."/>
            <person name="Hong G."/>
            <person name="Han B."/>
            <person name="Choisne N."/>
            <person name="Demange N."/>
            <person name="Orjeda G."/>
            <person name="Samain S."/>
            <person name="Cattolico L."/>
            <person name="Pelletier E."/>
            <person name="Couloux A."/>
            <person name="Segurens B."/>
            <person name="Wincker P."/>
            <person name="D'Hont A."/>
            <person name="Scarpelli C."/>
            <person name="Weissenbach J."/>
            <person name="Salanoubat M."/>
            <person name="Quetier F."/>
            <person name="Yu Y."/>
            <person name="Kim H.R."/>
            <person name="Rambo T."/>
            <person name="Currie J."/>
            <person name="Collura K."/>
            <person name="Luo M."/>
            <person name="Yang T."/>
            <person name="Ammiraju J.S.S."/>
            <person name="Engler F."/>
            <person name="Soderlund C."/>
            <person name="Wing R.A."/>
            <person name="Palmer L.E."/>
            <person name="de la Bastide M."/>
            <person name="Spiegel L."/>
            <person name="Nascimento L."/>
            <person name="Zutavern T."/>
            <person name="O'Shaughnessy A."/>
            <person name="Dike S."/>
            <person name="Dedhia N."/>
            <person name="Preston R."/>
            <person name="Balija V."/>
            <person name="McCombie W.R."/>
            <person name="Chow T."/>
            <person name="Chen H."/>
            <person name="Chung M."/>
            <person name="Chen C."/>
            <person name="Shaw J."/>
            <person name="Wu H."/>
            <person name="Hsiao K."/>
            <person name="Chao Y."/>
            <person name="Chu M."/>
            <person name="Cheng C."/>
            <person name="Hour A."/>
            <person name="Lee P."/>
            <person name="Lin S."/>
            <person name="Lin Y."/>
            <person name="Liou J."/>
            <person name="Liu S."/>
            <person name="Hsing Y."/>
            <person name="Raghuvanshi S."/>
            <person name="Mohanty A."/>
            <person name="Bharti A.K."/>
            <person name="Gaur A."/>
            <person name="Gupta V."/>
            <person name="Kumar D."/>
            <person name="Ravi V."/>
            <person name="Vij S."/>
            <person name="Kapur A."/>
            <person name="Khurana P."/>
            <person name="Khurana P."/>
            <person name="Khurana J.P."/>
            <person name="Tyagi A.K."/>
            <person name="Gaikwad K."/>
            <person name="Singh A."/>
            <person name="Dalal V."/>
            <person name="Srivastava S."/>
            <person name="Dixit A."/>
            <person name="Pal A.K."/>
            <person name="Ghazi I.A."/>
            <person name="Yadav M."/>
            <person name="Pandit A."/>
            <person name="Bhargava A."/>
            <person name="Sureshbabu K."/>
            <person name="Batra K."/>
            <person name="Sharma T.R."/>
            <person name="Mohapatra T."/>
            <person name="Singh N.K."/>
            <person name="Messing J."/>
            <person name="Nelson A.B."/>
            <person name="Fuks G."/>
            <person name="Kavchok S."/>
            <person name="Keizer G."/>
            <person name="Linton E."/>
            <person name="Llaca V."/>
            <person name="Song R."/>
            <person name="Tanyolac B."/>
            <person name="Young S."/>
            <person name="Ho-Il K."/>
            <person name="Hahn J.H."/>
            <person name="Sangsakoo G."/>
            <person name="Vanavichit A."/>
            <person name="de Mattos Luiz.A.T."/>
            <person name="Zimmer P.D."/>
            <person name="Malone G."/>
            <person name="Dellagostin O."/>
            <person name="de Oliveira A.C."/>
            <person name="Bevan M."/>
            <person name="Bancroft I."/>
            <person name="Minx P."/>
            <person name="Cordum H."/>
            <person name="Wilson R."/>
            <person name="Cheng Z."/>
            <person name="Jin W."/>
            <person name="Jiang J."/>
            <person name="Leong S.A."/>
            <person name="Iwama H."/>
            <person name="Gojobori T."/>
            <person name="Itoh T."/>
            <person name="Niimura Y."/>
            <person name="Fujii Y."/>
            <person name="Habara T."/>
            <person name="Sakai H."/>
            <person name="Sato Y."/>
            <person name="Wilson G."/>
            <person name="Kumar K."/>
            <person name="McCouch S."/>
            <person name="Juretic N."/>
            <person name="Hoen D."/>
            <person name="Wright S."/>
            <person name="Bruskiewich R."/>
            <person name="Bureau T."/>
            <person name="Miyao A."/>
            <person name="Hirochika H."/>
            <person name="Nishikawa T."/>
            <person name="Kadowaki K."/>
            <person name="Sugiura M."/>
            <person name="Burr B."/>
            <person name="Sasaki T."/>
        </authorList>
    </citation>
    <scope>NUCLEOTIDE SEQUENCE [LARGE SCALE GENOMIC DNA]</scope>
    <source>
        <strain evidence="4">cv. Nipponbare</strain>
    </source>
</reference>
<dbReference type="FunCoup" id="A0A0P0VX77">
    <property type="interactions" value="102"/>
</dbReference>
<dbReference type="Gramene" id="Os03t0300100-01">
    <property type="protein sequence ID" value="Os03t0300100-01"/>
    <property type="gene ID" value="Os03g0300100"/>
</dbReference>
<reference evidence="3" key="2">
    <citation type="journal article" date="2005" name="PLoS Biol.">
        <title>The genomes of Oryza sativa: a history of duplications.</title>
        <authorList>
            <person name="Yu J."/>
            <person name="Wang J."/>
            <person name="Lin W."/>
            <person name="Li S."/>
            <person name="Li H."/>
            <person name="Zhou J."/>
            <person name="Ni P."/>
            <person name="Dong W."/>
            <person name="Hu S."/>
            <person name="Zeng C."/>
            <person name="Zhang J."/>
            <person name="Zhang Y."/>
            <person name="Li R."/>
            <person name="Xu Z."/>
            <person name="Li S."/>
            <person name="Li X."/>
            <person name="Zheng H."/>
            <person name="Cong L."/>
            <person name="Lin L."/>
            <person name="Yin J."/>
            <person name="Geng J."/>
            <person name="Li G."/>
            <person name="Shi J."/>
            <person name="Liu J."/>
            <person name="Lv H."/>
            <person name="Li J."/>
            <person name="Wang J."/>
            <person name="Deng Y."/>
            <person name="Ran L."/>
            <person name="Shi X."/>
            <person name="Wang X."/>
            <person name="Wu Q."/>
            <person name="Li C."/>
            <person name="Ren X."/>
            <person name="Wang J."/>
            <person name="Wang X."/>
            <person name="Li D."/>
            <person name="Liu D."/>
            <person name="Zhang X."/>
            <person name="Ji Z."/>
            <person name="Zhao W."/>
            <person name="Sun Y."/>
            <person name="Zhang Z."/>
            <person name="Bao J."/>
            <person name="Han Y."/>
            <person name="Dong L."/>
            <person name="Ji J."/>
            <person name="Chen P."/>
            <person name="Wu S."/>
            <person name="Liu J."/>
            <person name="Xiao Y."/>
            <person name="Bu D."/>
            <person name="Tan J."/>
            <person name="Yang L."/>
            <person name="Ye C."/>
            <person name="Zhang J."/>
            <person name="Xu J."/>
            <person name="Zhou Y."/>
            <person name="Yu Y."/>
            <person name="Zhang B."/>
            <person name="Zhuang S."/>
            <person name="Wei H."/>
            <person name="Liu B."/>
            <person name="Lei M."/>
            <person name="Yu H."/>
            <person name="Li Y."/>
            <person name="Xu H."/>
            <person name="Wei S."/>
            <person name="He X."/>
            <person name="Fang L."/>
            <person name="Zhang Z."/>
            <person name="Zhang Y."/>
            <person name="Huang X."/>
            <person name="Su Z."/>
            <person name="Tong W."/>
            <person name="Li J."/>
            <person name="Tong Z."/>
            <person name="Li S."/>
            <person name="Ye J."/>
            <person name="Wang L."/>
            <person name="Fang L."/>
            <person name="Lei T."/>
            <person name="Chen C."/>
            <person name="Chen H."/>
            <person name="Xu Z."/>
            <person name="Li H."/>
            <person name="Huang H."/>
            <person name="Zhang F."/>
            <person name="Xu H."/>
            <person name="Li N."/>
            <person name="Zhao C."/>
            <person name="Li S."/>
            <person name="Dong L."/>
            <person name="Huang Y."/>
            <person name="Li L."/>
            <person name="Xi Y."/>
            <person name="Qi Q."/>
            <person name="Li W."/>
            <person name="Zhang B."/>
            <person name="Hu W."/>
            <person name="Zhang Y."/>
            <person name="Tian X."/>
            <person name="Jiao Y."/>
            <person name="Liang X."/>
            <person name="Jin J."/>
            <person name="Gao L."/>
            <person name="Zheng W."/>
            <person name="Hao B."/>
            <person name="Liu S."/>
            <person name="Wang W."/>
            <person name="Yuan L."/>
            <person name="Cao M."/>
            <person name="McDermott J."/>
            <person name="Samudrala R."/>
            <person name="Wang J."/>
            <person name="Wong G.K."/>
            <person name="Yang H."/>
        </authorList>
    </citation>
    <scope>NUCLEOTIDE SEQUENCE [LARGE SCALE GENOMIC DNA]</scope>
</reference>
<evidence type="ECO:0000313" key="3">
    <source>
        <dbReference type="EMBL" id="EEE68825.1"/>
    </source>
</evidence>
<feature type="compositionally biased region" description="Low complexity" evidence="1">
    <location>
        <begin position="399"/>
        <end position="411"/>
    </location>
</feature>
<gene>
    <name evidence="2" type="ordered locus">Os03g0300100</name>
    <name evidence="3" type="ORF">OsJ_27596</name>
    <name evidence="2" type="ORF">OSNPB_030300100</name>
</gene>
<feature type="compositionally biased region" description="Basic and acidic residues" evidence="1">
    <location>
        <begin position="499"/>
        <end position="509"/>
    </location>
</feature>
<reference evidence="2" key="6">
    <citation type="submission" date="2015-10" db="EMBL/GenBank/DDBJ databases">
        <authorList>
            <person name="Sakai H."/>
            <person name="Kawahara Y."/>
            <person name="Matsumoto T."/>
            <person name="Buell C.R."/>
            <person name="Itoh T."/>
        </authorList>
    </citation>
    <scope>NUCLEOTIDE SEQUENCE</scope>
</reference>
<evidence type="ECO:0000256" key="1">
    <source>
        <dbReference type="SAM" id="MobiDB-lite"/>
    </source>
</evidence>
<sequence length="519" mass="56958">MVILKHFLIPINQDTPISMEVIPILKVHLVTPFLTLCSKDVYHGRLIISLKHRPILQVLGQNLPGLNTDRALWSHWCPCIKEIKRPLAVAQQEAACVEANPVLVVVDHLIPAVHDEVVGAVPLPWQLECHVGEHGVGVHPPEELDLRVREEQRAEERELGPESGHLGVEQRHVVEDLEAVDAAVVHLVLDGLEEVVVADGVLARLGRGARDEQHPRLDVVDEGRRLRVAAVPRGPLLVPVGDLGAQRVGRVPERPRRRVRLVVPLGRAPGGGRRAAAPRQRVVVLRQRAVRVRDEAVAELDEVLLRRAELARPDGAAEHDDGEQQAHYGELRVPREPLDLPHPPLPHHPLRHPHFAPLPLLPLPPIPPHRSNKQINKQTLLPQPKSSKSKMQARNHRYTASTATAAASAARSGGGGGGGGGRSRGGFEPRSWRRINKRKGEAEWCRDPRASEARTLASESGLRWLSERSGGGMEGEIWGDAKSESKSNQPPDPAAARRRKEEEKEKAEGEGGGGKRGGE</sequence>
<name>A0A0P0VX77_ORYSJ</name>
<dbReference type="GO" id="GO:0009395">
    <property type="term" value="P:phospholipid catabolic process"/>
    <property type="evidence" value="ECO:0000318"/>
    <property type="project" value="GO_Central"/>
</dbReference>
<reference evidence="2 4" key="5">
    <citation type="journal article" date="2013" name="Rice">
        <title>Improvement of the Oryza sativa Nipponbare reference genome using next generation sequence and optical map data.</title>
        <authorList>
            <person name="Kawahara Y."/>
            <person name="de la Bastide M."/>
            <person name="Hamilton J.P."/>
            <person name="Kanamori H."/>
            <person name="McCombie W.R."/>
            <person name="Ouyang S."/>
            <person name="Schwartz D.C."/>
            <person name="Tanaka T."/>
            <person name="Wu J."/>
            <person name="Zhou S."/>
            <person name="Childs K.L."/>
            <person name="Davidson R.M."/>
            <person name="Lin H."/>
            <person name="Quesada-Ocampo L."/>
            <person name="Vaillancourt B."/>
            <person name="Sakai H."/>
            <person name="Lee S.S."/>
            <person name="Kim J."/>
            <person name="Numa H."/>
            <person name="Itoh T."/>
            <person name="Buell C.R."/>
            <person name="Matsumoto T."/>
        </authorList>
    </citation>
    <scope>NUCLEOTIDE SEQUENCE [LARGE SCALE GENOMIC DNA]</scope>
    <source>
        <strain evidence="4">cv. Nipponbare</strain>
    </source>
</reference>
<dbReference type="PaxDb" id="39947-Q0DSM0"/>
<evidence type="ECO:0000313" key="2">
    <source>
        <dbReference type="EMBL" id="BAS83758.1"/>
    </source>
</evidence>